<proteinExistence type="predicted"/>
<gene>
    <name evidence="1" type="ORF">GBAR_LOCUS28868</name>
</gene>
<organism evidence="1 2">
    <name type="scientific">Geodia barretti</name>
    <name type="common">Barrett's horny sponge</name>
    <dbReference type="NCBI Taxonomy" id="519541"/>
    <lineage>
        <taxon>Eukaryota</taxon>
        <taxon>Metazoa</taxon>
        <taxon>Porifera</taxon>
        <taxon>Demospongiae</taxon>
        <taxon>Heteroscleromorpha</taxon>
        <taxon>Tetractinellida</taxon>
        <taxon>Astrophorina</taxon>
        <taxon>Geodiidae</taxon>
        <taxon>Geodia</taxon>
    </lineage>
</organism>
<evidence type="ECO:0000313" key="2">
    <source>
        <dbReference type="Proteomes" id="UP001174909"/>
    </source>
</evidence>
<protein>
    <submittedName>
        <fullName evidence="1">Uncharacterized protein</fullName>
    </submittedName>
</protein>
<dbReference type="EMBL" id="CASHTH010004034">
    <property type="protein sequence ID" value="CAI8052746.1"/>
    <property type="molecule type" value="Genomic_DNA"/>
</dbReference>
<accession>A0AA35TTE2</accession>
<dbReference type="AlphaFoldDB" id="A0AA35TTE2"/>
<evidence type="ECO:0000313" key="1">
    <source>
        <dbReference type="EMBL" id="CAI8052746.1"/>
    </source>
</evidence>
<keyword evidence="2" id="KW-1185">Reference proteome</keyword>
<sequence length="121" mass="13227">MIGSNIPPAAKSAGNWPGLEFGFVWGPGALGLGTTATWLRAIRPPDRRTTGGGNKTDMFDKASLDQLFEELRDEFELETDWEDIQRDAHLGVAFADAGTLDDRKGGLDARIVEFVERHNPG</sequence>
<dbReference type="Proteomes" id="UP001174909">
    <property type="component" value="Unassembled WGS sequence"/>
</dbReference>
<comment type="caution">
    <text evidence="1">The sequence shown here is derived from an EMBL/GenBank/DDBJ whole genome shotgun (WGS) entry which is preliminary data.</text>
</comment>
<reference evidence="1" key="1">
    <citation type="submission" date="2023-03" db="EMBL/GenBank/DDBJ databases">
        <authorList>
            <person name="Steffen K."/>
            <person name="Cardenas P."/>
        </authorList>
    </citation>
    <scope>NUCLEOTIDE SEQUENCE</scope>
</reference>
<name>A0AA35TTE2_GEOBA</name>